<comment type="caution">
    <text evidence="1">The sequence shown here is derived from an EMBL/GenBank/DDBJ whole genome shotgun (WGS) entry which is preliminary data.</text>
</comment>
<gene>
    <name evidence="1" type="ORF">J5Y09_24115</name>
</gene>
<organism evidence="1 2">
    <name type="scientific">Roseomonas nitratireducens</name>
    <dbReference type="NCBI Taxonomy" id="2820810"/>
    <lineage>
        <taxon>Bacteria</taxon>
        <taxon>Pseudomonadati</taxon>
        <taxon>Pseudomonadota</taxon>
        <taxon>Alphaproteobacteria</taxon>
        <taxon>Acetobacterales</taxon>
        <taxon>Roseomonadaceae</taxon>
        <taxon>Roseomonas</taxon>
    </lineage>
</organism>
<protein>
    <submittedName>
        <fullName evidence="1">Uncharacterized protein</fullName>
    </submittedName>
</protein>
<proteinExistence type="predicted"/>
<keyword evidence="2" id="KW-1185">Reference proteome</keyword>
<name>A0ABS4B082_9PROT</name>
<evidence type="ECO:0000313" key="2">
    <source>
        <dbReference type="Proteomes" id="UP000680815"/>
    </source>
</evidence>
<dbReference type="RefSeq" id="WP_209354401.1">
    <property type="nucleotide sequence ID" value="NZ_JAGIYZ010000055.1"/>
</dbReference>
<dbReference type="Proteomes" id="UP000680815">
    <property type="component" value="Unassembled WGS sequence"/>
</dbReference>
<reference evidence="1 2" key="1">
    <citation type="submission" date="2021-03" db="EMBL/GenBank/DDBJ databases">
        <authorList>
            <person name="So Y."/>
        </authorList>
    </citation>
    <scope>NUCLEOTIDE SEQUENCE [LARGE SCALE GENOMIC DNA]</scope>
    <source>
        <strain evidence="1 2">PWR1</strain>
    </source>
</reference>
<dbReference type="EMBL" id="JAGIYZ010000055">
    <property type="protein sequence ID" value="MBP0467030.1"/>
    <property type="molecule type" value="Genomic_DNA"/>
</dbReference>
<evidence type="ECO:0000313" key="1">
    <source>
        <dbReference type="EMBL" id="MBP0467030.1"/>
    </source>
</evidence>
<sequence length="145" mass="16215">MNDRGLRGAGWRSTRERWTRAARDAGVRSDADFLASPAAQEAAFNAYVADNERQLRDLGVFQRADDPARNTVRDFDGAPLRLTRSGLAAAAHREGPTAVRNFLRRRDVGLPRPAPVQGRGDLSSFNEITRRLREFADVPYEPVRP</sequence>
<accession>A0ABS4B082</accession>